<sequence length="68" mass="7433">MGITAHVEEEQRELARDVHRLAHLGVRLIDSAEGGTKVTSGVESPLVSEVEDEKVLDPILLELRAKCS</sequence>
<protein>
    <submittedName>
        <fullName evidence="1">Uncharacterized protein</fullName>
    </submittedName>
</protein>
<proteinExistence type="predicted"/>
<keyword evidence="2" id="KW-1185">Reference proteome</keyword>
<evidence type="ECO:0000313" key="1">
    <source>
        <dbReference type="EMBL" id="WMV24951.1"/>
    </source>
</evidence>
<name>A0AAF0TMA5_SOLVR</name>
<reference evidence="1" key="1">
    <citation type="submission" date="2023-08" db="EMBL/GenBank/DDBJ databases">
        <title>A de novo genome assembly of Solanum verrucosum Schlechtendal, a Mexican diploid species geographically isolated from the other diploid A-genome species in potato relatives.</title>
        <authorList>
            <person name="Hosaka K."/>
        </authorList>
    </citation>
    <scope>NUCLEOTIDE SEQUENCE</scope>
    <source>
        <tissue evidence="1">Young leaves</tissue>
    </source>
</reference>
<accession>A0AAF0TMA5</accession>
<evidence type="ECO:0000313" key="2">
    <source>
        <dbReference type="Proteomes" id="UP001234989"/>
    </source>
</evidence>
<dbReference type="AlphaFoldDB" id="A0AAF0TMA5"/>
<organism evidence="1 2">
    <name type="scientific">Solanum verrucosum</name>
    <dbReference type="NCBI Taxonomy" id="315347"/>
    <lineage>
        <taxon>Eukaryota</taxon>
        <taxon>Viridiplantae</taxon>
        <taxon>Streptophyta</taxon>
        <taxon>Embryophyta</taxon>
        <taxon>Tracheophyta</taxon>
        <taxon>Spermatophyta</taxon>
        <taxon>Magnoliopsida</taxon>
        <taxon>eudicotyledons</taxon>
        <taxon>Gunneridae</taxon>
        <taxon>Pentapetalae</taxon>
        <taxon>asterids</taxon>
        <taxon>lamiids</taxon>
        <taxon>Solanales</taxon>
        <taxon>Solanaceae</taxon>
        <taxon>Solanoideae</taxon>
        <taxon>Solaneae</taxon>
        <taxon>Solanum</taxon>
    </lineage>
</organism>
<dbReference type="EMBL" id="CP133615">
    <property type="protein sequence ID" value="WMV24951.1"/>
    <property type="molecule type" value="Genomic_DNA"/>
</dbReference>
<gene>
    <name evidence="1" type="ORF">MTR67_018336</name>
</gene>
<dbReference type="Proteomes" id="UP001234989">
    <property type="component" value="Chromosome 4"/>
</dbReference>